<protein>
    <recommendedName>
        <fullName evidence="3">Secreted protein</fullName>
    </recommendedName>
</protein>
<dbReference type="Proteomes" id="UP001158067">
    <property type="component" value="Unassembled WGS sequence"/>
</dbReference>
<gene>
    <name evidence="1" type="ORF">SAMN06265222_11621</name>
</gene>
<comment type="caution">
    <text evidence="1">The sequence shown here is derived from an EMBL/GenBank/DDBJ whole genome shotgun (WGS) entry which is preliminary data.</text>
</comment>
<sequence length="110" mass="12499">MLAHPICVLRFLAAVDRFVLARKALGKPVLWWFGATRRRATAVNSKHAGPAFRKHRAKASFRHRAKWDEAGVASARRMAECGCWLPSIGSEWRPRGRIVEAADFQKLFWG</sequence>
<accession>A0ABY1QJF5</accession>
<keyword evidence="2" id="KW-1185">Reference proteome</keyword>
<dbReference type="EMBL" id="FXUG01000016">
    <property type="protein sequence ID" value="SMP73087.1"/>
    <property type="molecule type" value="Genomic_DNA"/>
</dbReference>
<evidence type="ECO:0008006" key="3">
    <source>
        <dbReference type="Google" id="ProtNLM"/>
    </source>
</evidence>
<reference evidence="1 2" key="1">
    <citation type="submission" date="2017-05" db="EMBL/GenBank/DDBJ databases">
        <authorList>
            <person name="Varghese N."/>
            <person name="Submissions S."/>
        </authorList>
    </citation>
    <scope>NUCLEOTIDE SEQUENCE [LARGE SCALE GENOMIC DNA]</scope>
    <source>
        <strain evidence="1 2">DSM 25457</strain>
    </source>
</reference>
<organism evidence="1 2">
    <name type="scientific">Neorhodopirellula lusitana</name>
    <dbReference type="NCBI Taxonomy" id="445327"/>
    <lineage>
        <taxon>Bacteria</taxon>
        <taxon>Pseudomonadati</taxon>
        <taxon>Planctomycetota</taxon>
        <taxon>Planctomycetia</taxon>
        <taxon>Pirellulales</taxon>
        <taxon>Pirellulaceae</taxon>
        <taxon>Neorhodopirellula</taxon>
    </lineage>
</organism>
<proteinExistence type="predicted"/>
<name>A0ABY1QJF5_9BACT</name>
<evidence type="ECO:0000313" key="1">
    <source>
        <dbReference type="EMBL" id="SMP73087.1"/>
    </source>
</evidence>
<evidence type="ECO:0000313" key="2">
    <source>
        <dbReference type="Proteomes" id="UP001158067"/>
    </source>
</evidence>